<dbReference type="KEGG" id="acab:QRX50_24155"/>
<name>A0A9Y2IQM0_9PSEU</name>
<feature type="transmembrane region" description="Helical" evidence="1">
    <location>
        <begin position="74"/>
        <end position="91"/>
    </location>
</feature>
<accession>A0A9Y2IQM0</accession>
<feature type="transmembrane region" description="Helical" evidence="1">
    <location>
        <begin position="24"/>
        <end position="43"/>
    </location>
</feature>
<keyword evidence="4" id="KW-1185">Reference proteome</keyword>
<dbReference type="Proteomes" id="UP001236014">
    <property type="component" value="Chromosome"/>
</dbReference>
<dbReference type="PANTHER" id="PTHR30590:SF2">
    <property type="entry name" value="INNER MEMBRANE PROTEIN"/>
    <property type="match status" value="1"/>
</dbReference>
<sequence>MNTTSPTQGLATPVIRQRIESIDIIRAISVMAILLVNIGAYYTKTSPGHHPAPVTSAVDTWSGRLVDLLVLDKFHLIFAFLFGVSAAIQFGNMSRRGKFWAPYLRRMAILLVFGLANAFLLHAPDVLTLYAINGALLALLFRAPQGVLLTIGLVVGLGGDLGTTTVALTDHYAGTGMGQMSWLASAVAVQSFGHTVLGCWALRAGLLTDERRLPVVRALFAATAVGTVALWAWTLSLTDGNLAHVLEANLAIVPAVAYLSGLVLLLRSARLRAALLPLQRYGRMALTSYLTHAILGLVVVGALASAWTIPSSVLLLLCVPIWLIQLVFSHVWLSRFAYGPFEWLWRAGTYLSRPAPKPRN</sequence>
<dbReference type="InterPro" id="IPR007349">
    <property type="entry name" value="DUF418"/>
</dbReference>
<gene>
    <name evidence="3" type="ORF">QRX50_24155</name>
</gene>
<organism evidence="3 4">
    <name type="scientific">Amycolatopsis carbonis</name>
    <dbReference type="NCBI Taxonomy" id="715471"/>
    <lineage>
        <taxon>Bacteria</taxon>
        <taxon>Bacillati</taxon>
        <taxon>Actinomycetota</taxon>
        <taxon>Actinomycetes</taxon>
        <taxon>Pseudonocardiales</taxon>
        <taxon>Pseudonocardiaceae</taxon>
        <taxon>Amycolatopsis</taxon>
    </lineage>
</organism>
<dbReference type="EMBL" id="CP127294">
    <property type="protein sequence ID" value="WIX83626.1"/>
    <property type="molecule type" value="Genomic_DNA"/>
</dbReference>
<feature type="transmembrane region" description="Helical" evidence="1">
    <location>
        <begin position="313"/>
        <end position="333"/>
    </location>
</feature>
<dbReference type="AlphaFoldDB" id="A0A9Y2IQM0"/>
<dbReference type="InterPro" id="IPR052529">
    <property type="entry name" value="Bact_Transport_Assoc"/>
</dbReference>
<keyword evidence="1" id="KW-1133">Transmembrane helix</keyword>
<dbReference type="PANTHER" id="PTHR30590">
    <property type="entry name" value="INNER MEMBRANE PROTEIN"/>
    <property type="match status" value="1"/>
</dbReference>
<evidence type="ECO:0000313" key="4">
    <source>
        <dbReference type="Proteomes" id="UP001236014"/>
    </source>
</evidence>
<feature type="transmembrane region" description="Helical" evidence="1">
    <location>
        <begin position="286"/>
        <end position="307"/>
    </location>
</feature>
<evidence type="ECO:0000259" key="2">
    <source>
        <dbReference type="Pfam" id="PF04235"/>
    </source>
</evidence>
<proteinExistence type="predicted"/>
<keyword evidence="1" id="KW-0472">Membrane</keyword>
<evidence type="ECO:0000256" key="1">
    <source>
        <dbReference type="SAM" id="Phobius"/>
    </source>
</evidence>
<dbReference type="Pfam" id="PF04235">
    <property type="entry name" value="DUF418"/>
    <property type="match status" value="1"/>
</dbReference>
<feature type="transmembrane region" description="Helical" evidence="1">
    <location>
        <begin position="214"/>
        <end position="233"/>
    </location>
</feature>
<protein>
    <submittedName>
        <fullName evidence="3">DUF418 domain-containing protein</fullName>
    </submittedName>
</protein>
<keyword evidence="1" id="KW-0812">Transmembrane</keyword>
<feature type="transmembrane region" description="Helical" evidence="1">
    <location>
        <begin position="148"/>
        <end position="168"/>
    </location>
</feature>
<feature type="transmembrane region" description="Helical" evidence="1">
    <location>
        <begin position="245"/>
        <end position="266"/>
    </location>
</feature>
<feature type="domain" description="DUF418" evidence="2">
    <location>
        <begin position="202"/>
        <end position="351"/>
    </location>
</feature>
<evidence type="ECO:0000313" key="3">
    <source>
        <dbReference type="EMBL" id="WIX83626.1"/>
    </source>
</evidence>
<dbReference type="RefSeq" id="WP_285974174.1">
    <property type="nucleotide sequence ID" value="NZ_CP127294.1"/>
</dbReference>
<reference evidence="3 4" key="1">
    <citation type="submission" date="2023-06" db="EMBL/GenBank/DDBJ databases">
        <authorList>
            <person name="Oyuntsetseg B."/>
            <person name="Kim S.B."/>
        </authorList>
    </citation>
    <scope>NUCLEOTIDE SEQUENCE [LARGE SCALE GENOMIC DNA]</scope>
    <source>
        <strain evidence="3 4">2-15</strain>
    </source>
</reference>